<feature type="coiled-coil region" evidence="1">
    <location>
        <begin position="163"/>
        <end position="197"/>
    </location>
</feature>
<dbReference type="Gene3D" id="2.180.10.10">
    <property type="entry name" value="RHS repeat-associated core"/>
    <property type="match status" value="1"/>
</dbReference>
<evidence type="ECO:0000313" key="4">
    <source>
        <dbReference type="Proteomes" id="UP000516786"/>
    </source>
</evidence>
<dbReference type="NCBIfam" id="TIGR03696">
    <property type="entry name" value="Rhs_assc_core"/>
    <property type="match status" value="1"/>
</dbReference>
<feature type="compositionally biased region" description="Pro residues" evidence="2">
    <location>
        <begin position="203"/>
        <end position="220"/>
    </location>
</feature>
<dbReference type="RefSeq" id="WP_095116907.1">
    <property type="nucleotide sequence ID" value="NZ_AP015029.1"/>
</dbReference>
<evidence type="ECO:0000256" key="1">
    <source>
        <dbReference type="SAM" id="Coils"/>
    </source>
</evidence>
<dbReference type="InterPro" id="IPR022385">
    <property type="entry name" value="Rhs_assc_core"/>
</dbReference>
<reference evidence="3 4" key="1">
    <citation type="submission" date="2020-09" db="EMBL/GenBank/DDBJ databases">
        <title>Co-existence of a novel multidrug-resistance efflux pump with carbapenem resistance gene blaVIM-2 in one megaplasmid in Pseudomonas putida.</title>
        <authorList>
            <person name="Peng K."/>
            <person name="Li R."/>
        </authorList>
    </citation>
    <scope>NUCLEOTIDE SEQUENCE [LARGE SCALE GENOMIC DNA]</scope>
    <source>
        <strain evidence="3 4">ZXPA-20</strain>
    </source>
</reference>
<dbReference type="AlphaFoldDB" id="A0ABD7B9B7"/>
<evidence type="ECO:0000313" key="3">
    <source>
        <dbReference type="EMBL" id="QOC96647.1"/>
    </source>
</evidence>
<dbReference type="Proteomes" id="UP000516786">
    <property type="component" value="Chromosome"/>
</dbReference>
<proteinExistence type="predicted"/>
<dbReference type="EMBL" id="CP061723">
    <property type="protein sequence ID" value="QOC96647.1"/>
    <property type="molecule type" value="Genomic_DNA"/>
</dbReference>
<feature type="region of interest" description="Disordered" evidence="2">
    <location>
        <begin position="201"/>
        <end position="252"/>
    </location>
</feature>
<evidence type="ECO:0000256" key="2">
    <source>
        <dbReference type="SAM" id="MobiDB-lite"/>
    </source>
</evidence>
<accession>A0ABD7B9B7</accession>
<sequence length="252" mass="27513">MNNGQLPEQIAVEGGQAKWIRSYTAYGYSLNWPIPSVGFNGERHDGTLQAYALGNGHRFYSPIFMRFHSPDGLSPFGQGGLNAYCYCEGDPINSSDPSGQMKSMKTGLTAEFKRLGIPSTFKPGVKKYFENSSEAYSLGIGNAGYEISKGKDGRFTVAKVAGLGATRKQLERSQADNARLQEQNLALQRKIDEQLALRRLPKPLHPLPPPSPPPPLPPRGLPKRMSSAPDPAPIRQPSETEWISAAPSQFGN</sequence>
<name>A0ABD7B9B7_PSEPU</name>
<gene>
    <name evidence="3" type="ORF">ID616_21590</name>
</gene>
<organism evidence="3 4">
    <name type="scientific">Pseudomonas putida</name>
    <name type="common">Arthrobacter siderocapsulatus</name>
    <dbReference type="NCBI Taxonomy" id="303"/>
    <lineage>
        <taxon>Bacteria</taxon>
        <taxon>Pseudomonadati</taxon>
        <taxon>Pseudomonadota</taxon>
        <taxon>Gammaproteobacteria</taxon>
        <taxon>Pseudomonadales</taxon>
        <taxon>Pseudomonadaceae</taxon>
        <taxon>Pseudomonas</taxon>
    </lineage>
</organism>
<keyword evidence="1" id="KW-0175">Coiled coil</keyword>
<feature type="compositionally biased region" description="Polar residues" evidence="2">
    <location>
        <begin position="237"/>
        <end position="252"/>
    </location>
</feature>
<dbReference type="SUPFAM" id="SSF56399">
    <property type="entry name" value="ADP-ribosylation"/>
    <property type="match status" value="1"/>
</dbReference>
<protein>
    <submittedName>
        <fullName evidence="3">RHS repeat-associated core domain-containing protein</fullName>
    </submittedName>
</protein>